<evidence type="ECO:0000256" key="1">
    <source>
        <dbReference type="RuleBase" id="RU368090"/>
    </source>
</evidence>
<dbReference type="GO" id="GO:0006355">
    <property type="term" value="P:regulation of DNA-templated transcription"/>
    <property type="evidence" value="ECO:0007669"/>
    <property type="project" value="InterPro"/>
</dbReference>
<name>A0A914WRX7_9BILA</name>
<reference evidence="3" key="1">
    <citation type="submission" date="2022-11" db="UniProtKB">
        <authorList>
            <consortium name="WormBaseParasite"/>
        </authorList>
    </citation>
    <scope>IDENTIFICATION</scope>
</reference>
<dbReference type="InterPro" id="IPR036465">
    <property type="entry name" value="vWFA_dom_sf"/>
</dbReference>
<dbReference type="GO" id="GO:0005675">
    <property type="term" value="C:transcription factor TFIIH holo complex"/>
    <property type="evidence" value="ECO:0007669"/>
    <property type="project" value="UniProtKB-UniRule"/>
</dbReference>
<comment type="similarity">
    <text evidence="1">Belongs to the TFB4 family.</text>
</comment>
<dbReference type="WBParaSite" id="PSAMB.scaffold5020size12868.g25732.t1">
    <property type="protein sequence ID" value="PSAMB.scaffold5020size12868.g25732.t1"/>
    <property type="gene ID" value="PSAMB.scaffold5020size12868.g25732"/>
</dbReference>
<accession>A0A914WRX7</accession>
<comment type="subunit">
    <text evidence="1">Part of a TFIID-containing RNA polymerase II pre-initiation complex that is composed of TBP and at least GTF2A1, GTF2A2, GTF2E1, GTF2E2, GTF2F1, GTF2H2, GTF2H3, GTF2H4, GTF2H5, GTF2B, TCEA1, ERCC2, ERCC3, TAF1, TAF2, TAF3, TAF4, TAF5, TAF6, TAF7, TAF8, TAF9, TAF10, TAF11, TAF12 and TAF13. Component of the 7-subunit TFIIH core complex composed of XPB/ERCC3, XPD/ERCC2, GTF2H1, GTF2H2, GTF2H3, GTF2H4 and GTF2H5, which is active in NER. The core complex associates with the 3-subunit CDK-activating kinase (CAK) module composed of CCNH/cyclin H, CDK7 and MNAT1 to form the 10-subunit holoenzyme (holo-TFIIH) active in transcription. Interacts with RARA; the interaction requires prior phosphorylation of RARA on 'Ser-369' which then enhances interaction of RARA with CDK7.</text>
</comment>
<proteinExistence type="inferred from homology"/>
<keyword evidence="1" id="KW-0234">DNA repair</keyword>
<evidence type="ECO:0000313" key="3">
    <source>
        <dbReference type="WBParaSite" id="PSAMB.scaffold5020size12868.g25732.t1"/>
    </source>
</evidence>
<keyword evidence="1" id="KW-0863">Zinc-finger</keyword>
<organism evidence="2 3">
    <name type="scientific">Plectus sambesii</name>
    <dbReference type="NCBI Taxonomy" id="2011161"/>
    <lineage>
        <taxon>Eukaryota</taxon>
        <taxon>Metazoa</taxon>
        <taxon>Ecdysozoa</taxon>
        <taxon>Nematoda</taxon>
        <taxon>Chromadorea</taxon>
        <taxon>Plectida</taxon>
        <taxon>Plectina</taxon>
        <taxon>Plectoidea</taxon>
        <taxon>Plectidae</taxon>
        <taxon>Plectus</taxon>
    </lineage>
</organism>
<keyword evidence="1" id="KW-0862">Zinc</keyword>
<dbReference type="GO" id="GO:0008270">
    <property type="term" value="F:zinc ion binding"/>
    <property type="evidence" value="ECO:0007669"/>
    <property type="project" value="UniProtKB-KW"/>
</dbReference>
<dbReference type="InterPro" id="IPR004600">
    <property type="entry name" value="TFIIH_Tfb4/GTF2H3"/>
</dbReference>
<keyword evidence="1" id="KW-0539">Nucleus</keyword>
<dbReference type="Gene3D" id="3.40.50.410">
    <property type="entry name" value="von Willebrand factor, type A domain"/>
    <property type="match status" value="1"/>
</dbReference>
<protein>
    <recommendedName>
        <fullName evidence="1">General transcription factor IIH subunit 3</fullName>
    </recommendedName>
    <alternativeName>
        <fullName evidence="1">General transcription factor IIH polypeptide 3</fullName>
    </alternativeName>
</protein>
<dbReference type="AlphaFoldDB" id="A0A914WRX7"/>
<sequence>MARSSHLLRLIVDCNACWWGELAESSEDNAVASMICSLAAFCNAHSAQNAANRLLVLGAAHGLSSSLIYSTYSAKPSDDPCATIIAGVQRCLQESASSSTSSKECPLAGPLATALCRMFERTSTITTPYYQTIV</sequence>
<keyword evidence="1" id="KW-0805">Transcription regulation</keyword>
<keyword evidence="1" id="KW-0479">Metal-binding</keyword>
<keyword evidence="2" id="KW-1185">Reference proteome</keyword>
<keyword evidence="1" id="KW-0804">Transcription</keyword>
<dbReference type="GO" id="GO:0006289">
    <property type="term" value="P:nucleotide-excision repair"/>
    <property type="evidence" value="ECO:0007669"/>
    <property type="project" value="UniProtKB-UniRule"/>
</dbReference>
<comment type="function">
    <text evidence="1">Component of the general transcription and DNA repair factor IIH (TFIIH) core complex, which is involved in general and transcription-coupled nucleotide excision repair (NER) of damaged DNA and, when complexed to CAK, in RNA transcription by RNA polymerase II. In NER, TFIIH acts by opening DNA around the lesion to allow the excision of the damaged oligonucleotide and its replacement by a new DNA fragment. In transcription, TFIIH has an essential role in transcription initiation. When the pre-initiation complex (PIC) has been established, TFIIH is required for promoter opening and promoter escape. Phosphorylation of the C-terminal tail (CTD) of the largest subunit of RNA polymerase II by the kinase module CAK controls the initiation of transcription.</text>
</comment>
<evidence type="ECO:0000313" key="2">
    <source>
        <dbReference type="Proteomes" id="UP000887566"/>
    </source>
</evidence>
<comment type="subcellular location">
    <subcellularLocation>
        <location evidence="1">Nucleus</location>
    </subcellularLocation>
</comment>
<dbReference type="GO" id="GO:0000439">
    <property type="term" value="C:transcription factor TFIIH core complex"/>
    <property type="evidence" value="ECO:0007669"/>
    <property type="project" value="UniProtKB-UniRule"/>
</dbReference>
<dbReference type="Proteomes" id="UP000887566">
    <property type="component" value="Unplaced"/>
</dbReference>
<keyword evidence="1" id="KW-0227">DNA damage</keyword>
<dbReference type="Pfam" id="PF03850">
    <property type="entry name" value="Tfb4"/>
    <property type="match status" value="1"/>
</dbReference>